<comment type="caution">
    <text evidence="4">The sequence shown here is derived from an EMBL/GenBank/DDBJ whole genome shotgun (WGS) entry which is preliminary data.</text>
</comment>
<organism evidence="4 5">
    <name type="scientific">Streptomyces millisiae</name>
    <dbReference type="NCBI Taxonomy" id="3075542"/>
    <lineage>
        <taxon>Bacteria</taxon>
        <taxon>Bacillati</taxon>
        <taxon>Actinomycetota</taxon>
        <taxon>Actinomycetes</taxon>
        <taxon>Kitasatosporales</taxon>
        <taxon>Streptomycetaceae</taxon>
        <taxon>Streptomyces</taxon>
    </lineage>
</organism>
<reference evidence="5" key="1">
    <citation type="submission" date="2023-07" db="EMBL/GenBank/DDBJ databases">
        <title>30 novel species of actinomycetes from the DSMZ collection.</title>
        <authorList>
            <person name="Nouioui I."/>
        </authorList>
    </citation>
    <scope>NUCLEOTIDE SEQUENCE [LARGE SCALE GENOMIC DNA]</scope>
    <source>
        <strain evidence="5">DSM 44918</strain>
    </source>
</reference>
<dbReference type="PANTHER" id="PTHR36852">
    <property type="entry name" value="PROTEIN GVPL 2"/>
    <property type="match status" value="1"/>
</dbReference>
<evidence type="ECO:0000256" key="3">
    <source>
        <dbReference type="ARBA" id="ARBA00035643"/>
    </source>
</evidence>
<evidence type="ECO:0000256" key="1">
    <source>
        <dbReference type="ARBA" id="ARBA00022987"/>
    </source>
</evidence>
<dbReference type="RefSeq" id="WP_311600460.1">
    <property type="nucleotide sequence ID" value="NZ_JAVREM010000025.1"/>
</dbReference>
<comment type="subcellular location">
    <subcellularLocation>
        <location evidence="2">Gas vesicle</location>
    </subcellularLocation>
</comment>
<accession>A0ABU2LSG5</accession>
<evidence type="ECO:0000313" key="4">
    <source>
        <dbReference type="EMBL" id="MDT0320528.1"/>
    </source>
</evidence>
<dbReference type="EMBL" id="JAVREM010000025">
    <property type="protein sequence ID" value="MDT0320528.1"/>
    <property type="molecule type" value="Genomic_DNA"/>
</dbReference>
<dbReference type="Proteomes" id="UP001183420">
    <property type="component" value="Unassembled WGS sequence"/>
</dbReference>
<comment type="similarity">
    <text evidence="3">Belongs to the gas vesicle GvpF/GvpL family.</text>
</comment>
<keyword evidence="1" id="KW-0304">Gas vesicle</keyword>
<evidence type="ECO:0000256" key="2">
    <source>
        <dbReference type="ARBA" id="ARBA00035108"/>
    </source>
</evidence>
<proteinExistence type="inferred from homology"/>
<name>A0ABU2LSG5_9ACTN</name>
<keyword evidence="5" id="KW-1185">Reference proteome</keyword>
<dbReference type="Pfam" id="PF06386">
    <property type="entry name" value="GvpL_GvpF"/>
    <property type="match status" value="1"/>
</dbReference>
<gene>
    <name evidence="4" type="ORF">RNC47_19515</name>
</gene>
<protein>
    <submittedName>
        <fullName evidence="4">GvpL/GvpF family gas vesicle protein</fullName>
    </submittedName>
</protein>
<evidence type="ECO:0000313" key="5">
    <source>
        <dbReference type="Proteomes" id="UP001183420"/>
    </source>
</evidence>
<dbReference type="InterPro" id="IPR009430">
    <property type="entry name" value="GvpL/GvpF"/>
</dbReference>
<dbReference type="PANTHER" id="PTHR36852:SF1">
    <property type="entry name" value="PROTEIN GVPL 2"/>
    <property type="match status" value="1"/>
</dbReference>
<sequence>MATGKVYVYGVVHAGRTPPADRRGVGSPPARPRMLRAGPLAAVVSTPPERLLARRRDLLAHQDVLLALAAEGPVIPMRFGVVAPDAEAVRRRLREDEAEHLATLERLDGRLEMNLKAFPVEEAMADLVREDRTVRRLREAARRRPGYEASVRLGEAVAAGLRRRAAEAAASALRELASLAEATAPGPELPECVGNVSFLVAAAREPEFRATAERRAAELGDRAELRLSGPLPCFSFVTPRPETAGTAAHPPAAGGR</sequence>